<dbReference type="EMBL" id="CM002289">
    <property type="protein sequence ID" value="ESW29191.1"/>
    <property type="molecule type" value="Genomic_DNA"/>
</dbReference>
<gene>
    <name evidence="2" type="ORF">PHAVU_002G050600g</name>
</gene>
<dbReference type="AlphaFoldDB" id="V7CJY2"/>
<keyword evidence="1" id="KW-0812">Transmembrane</keyword>
<evidence type="ECO:0000256" key="1">
    <source>
        <dbReference type="SAM" id="Phobius"/>
    </source>
</evidence>
<dbReference type="OMA" id="VHDPRKW"/>
<protein>
    <recommendedName>
        <fullName evidence="4">Protein SHORT HYPOCOTYL IN WHITE LIGHT 1</fullName>
    </recommendedName>
</protein>
<name>V7CJY2_PHAVU</name>
<proteinExistence type="predicted"/>
<evidence type="ECO:0008006" key="4">
    <source>
        <dbReference type="Google" id="ProtNLM"/>
    </source>
</evidence>
<evidence type="ECO:0000313" key="2">
    <source>
        <dbReference type="EMBL" id="ESW29191.1"/>
    </source>
</evidence>
<keyword evidence="3" id="KW-1185">Reference proteome</keyword>
<organism evidence="2 3">
    <name type="scientific">Phaseolus vulgaris</name>
    <name type="common">Kidney bean</name>
    <name type="synonym">French bean</name>
    <dbReference type="NCBI Taxonomy" id="3885"/>
    <lineage>
        <taxon>Eukaryota</taxon>
        <taxon>Viridiplantae</taxon>
        <taxon>Streptophyta</taxon>
        <taxon>Embryophyta</taxon>
        <taxon>Tracheophyta</taxon>
        <taxon>Spermatophyta</taxon>
        <taxon>Magnoliopsida</taxon>
        <taxon>eudicotyledons</taxon>
        <taxon>Gunneridae</taxon>
        <taxon>Pentapetalae</taxon>
        <taxon>rosids</taxon>
        <taxon>fabids</taxon>
        <taxon>Fabales</taxon>
        <taxon>Fabaceae</taxon>
        <taxon>Papilionoideae</taxon>
        <taxon>50 kb inversion clade</taxon>
        <taxon>NPAAA clade</taxon>
        <taxon>indigoferoid/millettioid clade</taxon>
        <taxon>Phaseoleae</taxon>
        <taxon>Phaseolus</taxon>
    </lineage>
</organism>
<dbReference type="GO" id="GO:0010100">
    <property type="term" value="P:negative regulation of photomorphogenesis"/>
    <property type="evidence" value="ECO:0007669"/>
    <property type="project" value="InterPro"/>
</dbReference>
<dbReference type="InterPro" id="IPR039324">
    <property type="entry name" value="SHW1"/>
</dbReference>
<accession>V7CJY2</accession>
<dbReference type="Proteomes" id="UP000000226">
    <property type="component" value="Chromosome 2"/>
</dbReference>
<feature type="transmembrane region" description="Helical" evidence="1">
    <location>
        <begin position="135"/>
        <end position="157"/>
    </location>
</feature>
<dbReference type="STRING" id="3885.V7CJY2"/>
<reference evidence="3" key="1">
    <citation type="journal article" date="2014" name="Nat. Genet.">
        <title>A reference genome for common bean and genome-wide analysis of dual domestications.</title>
        <authorList>
            <person name="Schmutz J."/>
            <person name="McClean P.E."/>
            <person name="Mamidi S."/>
            <person name="Wu G.A."/>
            <person name="Cannon S.B."/>
            <person name="Grimwood J."/>
            <person name="Jenkins J."/>
            <person name="Shu S."/>
            <person name="Song Q."/>
            <person name="Chavarro C."/>
            <person name="Torres-Torres M."/>
            <person name="Geffroy V."/>
            <person name="Moghaddam S.M."/>
            <person name="Gao D."/>
            <person name="Abernathy B."/>
            <person name="Barry K."/>
            <person name="Blair M."/>
            <person name="Brick M.A."/>
            <person name="Chovatia M."/>
            <person name="Gepts P."/>
            <person name="Goodstein D.M."/>
            <person name="Gonzales M."/>
            <person name="Hellsten U."/>
            <person name="Hyten D.L."/>
            <person name="Jia G."/>
            <person name="Kelly J.D."/>
            <person name="Kudrna D."/>
            <person name="Lee R."/>
            <person name="Richard M.M."/>
            <person name="Miklas P.N."/>
            <person name="Osorno J.M."/>
            <person name="Rodrigues J."/>
            <person name="Thareau V."/>
            <person name="Urrea C.A."/>
            <person name="Wang M."/>
            <person name="Yu Y."/>
            <person name="Zhang M."/>
            <person name="Wing R.A."/>
            <person name="Cregan P.B."/>
            <person name="Rokhsar D.S."/>
            <person name="Jackson S.A."/>
        </authorList>
    </citation>
    <scope>NUCLEOTIDE SEQUENCE [LARGE SCALE GENOMIC DNA]</scope>
    <source>
        <strain evidence="3">cv. G19833</strain>
    </source>
</reference>
<dbReference type="PANTHER" id="PTHR35474">
    <property type="entry name" value="ATP PHOSPHORIBOSYLTRANSFERASE REGULATORY SUBUNIT"/>
    <property type="match status" value="1"/>
</dbReference>
<dbReference type="Gramene" id="ESW29191">
    <property type="protein sequence ID" value="ESW29191"/>
    <property type="gene ID" value="PHAVU_002G050600g"/>
</dbReference>
<dbReference type="PhylomeDB" id="V7CJY2"/>
<dbReference type="OrthoDB" id="1931195at2759"/>
<dbReference type="eggNOG" id="ENOG502RZGH">
    <property type="taxonomic scope" value="Eukaryota"/>
</dbReference>
<sequence>MLFSAVTVKSAGLPLFSSFTPNSHLRPFPNALCTHHDYIPSQRVSSFSQSKSRRTLVHDPRKWVHPNSDDDDDENDEDRSLDLLVRFVQNVFKKVSKRTRKAVRSVLPFPISTHLIGFSVNGTLLLAFLWILKAFLQVLCTLGSVVFVSILLIRGIWSGVSFLHESRHQEMDQLYMHHAWNGGQPVT</sequence>
<evidence type="ECO:0000313" key="3">
    <source>
        <dbReference type="Proteomes" id="UP000000226"/>
    </source>
</evidence>
<keyword evidence="1" id="KW-1133">Transmembrane helix</keyword>
<feature type="transmembrane region" description="Helical" evidence="1">
    <location>
        <begin position="106"/>
        <end position="129"/>
    </location>
</feature>
<dbReference type="PANTHER" id="PTHR35474:SF1">
    <property type="entry name" value="ATP PHOSPHORIBOSYLTRANSFERASE REGULATORY SUBUNIT"/>
    <property type="match status" value="1"/>
</dbReference>
<dbReference type="SMR" id="V7CJY2"/>
<dbReference type="GO" id="GO:0009787">
    <property type="term" value="P:regulation of abscisic acid-activated signaling pathway"/>
    <property type="evidence" value="ECO:0007669"/>
    <property type="project" value="InterPro"/>
</dbReference>
<keyword evidence="1" id="KW-0472">Membrane</keyword>